<evidence type="ECO:0000256" key="3">
    <source>
        <dbReference type="ARBA" id="ARBA00023163"/>
    </source>
</evidence>
<feature type="domain" description="HTH araC/xylS-type" evidence="4">
    <location>
        <begin position="191"/>
        <end position="289"/>
    </location>
</feature>
<dbReference type="PRINTS" id="PR00032">
    <property type="entry name" value="HTHARAC"/>
</dbReference>
<evidence type="ECO:0000313" key="6">
    <source>
        <dbReference type="Proteomes" id="UP000643810"/>
    </source>
</evidence>
<dbReference type="EMBL" id="JACOPG010000002">
    <property type="protein sequence ID" value="MBC5686191.1"/>
    <property type="molecule type" value="Genomic_DNA"/>
</dbReference>
<keyword evidence="3" id="KW-0804">Transcription</keyword>
<accession>A0ABR7GHB8</accession>
<evidence type="ECO:0000259" key="4">
    <source>
        <dbReference type="PROSITE" id="PS01124"/>
    </source>
</evidence>
<dbReference type="PROSITE" id="PS01124">
    <property type="entry name" value="HTH_ARAC_FAMILY_2"/>
    <property type="match status" value="1"/>
</dbReference>
<dbReference type="InterPro" id="IPR003313">
    <property type="entry name" value="AraC-bd"/>
</dbReference>
<dbReference type="PANTHER" id="PTHR43280:SF28">
    <property type="entry name" value="HTH-TYPE TRANSCRIPTIONAL ACTIVATOR RHAS"/>
    <property type="match status" value="1"/>
</dbReference>
<comment type="caution">
    <text evidence="5">The sequence shown here is derived from an EMBL/GenBank/DDBJ whole genome shotgun (WGS) entry which is preliminary data.</text>
</comment>
<evidence type="ECO:0000256" key="2">
    <source>
        <dbReference type="ARBA" id="ARBA00023125"/>
    </source>
</evidence>
<dbReference type="Proteomes" id="UP000643810">
    <property type="component" value="Unassembled WGS sequence"/>
</dbReference>
<protein>
    <submittedName>
        <fullName evidence="5">AraC family transcriptional regulator</fullName>
    </submittedName>
</protein>
<evidence type="ECO:0000313" key="5">
    <source>
        <dbReference type="EMBL" id="MBC5686191.1"/>
    </source>
</evidence>
<dbReference type="RefSeq" id="WP_186854161.1">
    <property type="nucleotide sequence ID" value="NZ_JACOPG010000002.1"/>
</dbReference>
<evidence type="ECO:0000256" key="1">
    <source>
        <dbReference type="ARBA" id="ARBA00023015"/>
    </source>
</evidence>
<dbReference type="PANTHER" id="PTHR43280">
    <property type="entry name" value="ARAC-FAMILY TRANSCRIPTIONAL REGULATOR"/>
    <property type="match status" value="1"/>
</dbReference>
<dbReference type="PROSITE" id="PS00041">
    <property type="entry name" value="HTH_ARAC_FAMILY_1"/>
    <property type="match status" value="1"/>
</dbReference>
<keyword evidence="1" id="KW-0805">Transcription regulation</keyword>
<dbReference type="Pfam" id="PF02311">
    <property type="entry name" value="AraC_binding"/>
    <property type="match status" value="1"/>
</dbReference>
<dbReference type="InterPro" id="IPR014710">
    <property type="entry name" value="RmlC-like_jellyroll"/>
</dbReference>
<dbReference type="Pfam" id="PF12833">
    <property type="entry name" value="HTH_18"/>
    <property type="match status" value="1"/>
</dbReference>
<dbReference type="InterPro" id="IPR018060">
    <property type="entry name" value="HTH_AraC"/>
</dbReference>
<reference evidence="5 6" key="1">
    <citation type="submission" date="2020-08" db="EMBL/GenBank/DDBJ databases">
        <title>Genome public.</title>
        <authorList>
            <person name="Liu C."/>
            <person name="Sun Q."/>
        </authorList>
    </citation>
    <scope>NUCLEOTIDE SEQUENCE [LARGE SCALE GENOMIC DNA]</scope>
    <source>
        <strain evidence="5 6">NSJ-9</strain>
    </source>
</reference>
<gene>
    <name evidence="5" type="ORF">H8R94_06165</name>
</gene>
<name>A0ABR7GHB8_9FIRM</name>
<keyword evidence="6" id="KW-1185">Reference proteome</keyword>
<dbReference type="SMART" id="SM00342">
    <property type="entry name" value="HTH_ARAC"/>
    <property type="match status" value="1"/>
</dbReference>
<proteinExistence type="predicted"/>
<dbReference type="SUPFAM" id="SSF51215">
    <property type="entry name" value="Regulatory protein AraC"/>
    <property type="match status" value="1"/>
</dbReference>
<dbReference type="InterPro" id="IPR018062">
    <property type="entry name" value="HTH_AraC-typ_CS"/>
</dbReference>
<organism evidence="5 6">
    <name type="scientific">Roseburia lenta</name>
    <dbReference type="NCBI Taxonomy" id="2763061"/>
    <lineage>
        <taxon>Bacteria</taxon>
        <taxon>Bacillati</taxon>
        <taxon>Bacillota</taxon>
        <taxon>Clostridia</taxon>
        <taxon>Lachnospirales</taxon>
        <taxon>Lachnospiraceae</taxon>
        <taxon>Roseburia</taxon>
    </lineage>
</organism>
<dbReference type="Gene3D" id="1.10.10.60">
    <property type="entry name" value="Homeodomain-like"/>
    <property type="match status" value="2"/>
</dbReference>
<dbReference type="InterPro" id="IPR009057">
    <property type="entry name" value="Homeodomain-like_sf"/>
</dbReference>
<dbReference type="InterPro" id="IPR037923">
    <property type="entry name" value="HTH-like"/>
</dbReference>
<dbReference type="Gene3D" id="2.60.120.10">
    <property type="entry name" value="Jelly Rolls"/>
    <property type="match status" value="1"/>
</dbReference>
<dbReference type="SUPFAM" id="SSF46689">
    <property type="entry name" value="Homeodomain-like"/>
    <property type="match status" value="2"/>
</dbReference>
<dbReference type="CDD" id="cd02208">
    <property type="entry name" value="cupin_RmlC-like"/>
    <property type="match status" value="1"/>
</dbReference>
<dbReference type="InterPro" id="IPR020449">
    <property type="entry name" value="Tscrpt_reg_AraC-type_HTH"/>
</dbReference>
<keyword evidence="2" id="KW-0238">DNA-binding</keyword>
<sequence>MDIKEYENYHERKEHSRQTFPYNTYLCSMPLDFSEVPMHWHDEMEIIYIKKGRGMVSVEFDERIVSGGEFVVVLPGQLHGIRSVPGESVEYENILFRPEILYGKKDDGLRQDFFNPLFQMKIVIPAFYGEGVPGYWEIKEVLDGCDSICKEPVEGYELLLKSRLYLLIYHLCQTSGQRGRVKNSRPHEEMKLVLKYVELHYMEKITIADMAEVSGFSASHFMKYFKQNMGQSFIDYLNDYRLTMASRMLVASEASVLSIAQEVGIDNMSYFNRVFKRKFGMTPRDFRKVNENRNL</sequence>